<evidence type="ECO:0000259" key="1">
    <source>
        <dbReference type="Pfam" id="PF05922"/>
    </source>
</evidence>
<keyword evidence="3" id="KW-1185">Reference proteome</keyword>
<dbReference type="Proteomes" id="UP000266723">
    <property type="component" value="Unassembled WGS sequence"/>
</dbReference>
<organism evidence="2 3">
    <name type="scientific">Brassica cretica</name>
    <name type="common">Mustard</name>
    <dbReference type="NCBI Taxonomy" id="69181"/>
    <lineage>
        <taxon>Eukaryota</taxon>
        <taxon>Viridiplantae</taxon>
        <taxon>Streptophyta</taxon>
        <taxon>Embryophyta</taxon>
        <taxon>Tracheophyta</taxon>
        <taxon>Spermatophyta</taxon>
        <taxon>Magnoliopsida</taxon>
        <taxon>eudicotyledons</taxon>
        <taxon>Gunneridae</taxon>
        <taxon>Pentapetalae</taxon>
        <taxon>rosids</taxon>
        <taxon>malvids</taxon>
        <taxon>Brassicales</taxon>
        <taxon>Brassicaceae</taxon>
        <taxon>Brassiceae</taxon>
        <taxon>Brassica</taxon>
    </lineage>
</organism>
<protein>
    <recommendedName>
        <fullName evidence="1">Inhibitor I9 domain-containing protein</fullName>
    </recommendedName>
</protein>
<comment type="caution">
    <text evidence="2">The sequence shown here is derived from an EMBL/GenBank/DDBJ whole genome shotgun (WGS) entry which is preliminary data.</text>
</comment>
<dbReference type="PANTHER" id="PTHR37379">
    <property type="entry name" value="OS01G0220500 PROTEIN"/>
    <property type="match status" value="1"/>
</dbReference>
<feature type="domain" description="Inhibitor I9" evidence="1">
    <location>
        <begin position="52"/>
        <end position="110"/>
    </location>
</feature>
<sequence>MESSSTELYYVFLKRDPEYERLKEIRVEEILDKLNVYVGQIKKGEEELDRYLEKRHEEILESNLEPGSYKRTVSLVVVHGFGVEITKHQAEVLRSADGVYTVEKNEEIKLVSS</sequence>
<evidence type="ECO:0000313" key="2">
    <source>
        <dbReference type="EMBL" id="KAF3530057.1"/>
    </source>
</evidence>
<proteinExistence type="predicted"/>
<dbReference type="Pfam" id="PF05922">
    <property type="entry name" value="Inhibitor_I9"/>
    <property type="match status" value="1"/>
</dbReference>
<dbReference type="PANTHER" id="PTHR37379:SF1">
    <property type="entry name" value="OS01G0220500 PROTEIN"/>
    <property type="match status" value="1"/>
</dbReference>
<name>A0ABQ7BCM5_BRACR</name>
<dbReference type="InterPro" id="IPR010259">
    <property type="entry name" value="S8pro/Inhibitor_I9"/>
</dbReference>
<reference evidence="2 3" key="1">
    <citation type="journal article" date="2020" name="BMC Genomics">
        <title>Intraspecific diversification of the crop wild relative Brassica cretica Lam. using demographic model selection.</title>
        <authorList>
            <person name="Kioukis A."/>
            <person name="Michalopoulou V.A."/>
            <person name="Briers L."/>
            <person name="Pirintsos S."/>
            <person name="Studholme D.J."/>
            <person name="Pavlidis P."/>
            <person name="Sarris P.F."/>
        </authorList>
    </citation>
    <scope>NUCLEOTIDE SEQUENCE [LARGE SCALE GENOMIC DNA]</scope>
    <source>
        <strain evidence="3">cv. PFS-1207/04</strain>
    </source>
</reference>
<dbReference type="EMBL" id="QGKV02001507">
    <property type="protein sequence ID" value="KAF3530057.1"/>
    <property type="molecule type" value="Genomic_DNA"/>
</dbReference>
<accession>A0ABQ7BCM5</accession>
<gene>
    <name evidence="2" type="ORF">DY000_02038087</name>
</gene>
<evidence type="ECO:0000313" key="3">
    <source>
        <dbReference type="Proteomes" id="UP000266723"/>
    </source>
</evidence>